<reference evidence="1 2" key="1">
    <citation type="journal article" date="2013" name="Nat. Commun.">
        <title>The evolution and pathogenic mechanisms of the rice sheath blight pathogen.</title>
        <authorList>
            <person name="Zheng A."/>
            <person name="Lin R."/>
            <person name="Xu L."/>
            <person name="Qin P."/>
            <person name="Tang C."/>
            <person name="Ai P."/>
            <person name="Zhang D."/>
            <person name="Liu Y."/>
            <person name="Sun Z."/>
            <person name="Feng H."/>
            <person name="Wang Y."/>
            <person name="Chen Y."/>
            <person name="Liang X."/>
            <person name="Fu R."/>
            <person name="Li Q."/>
            <person name="Zhang J."/>
            <person name="Yu X."/>
            <person name="Xie Z."/>
            <person name="Ding L."/>
            <person name="Guan P."/>
            <person name="Tang J."/>
            <person name="Liang Y."/>
            <person name="Wang S."/>
            <person name="Deng Q."/>
            <person name="Li S."/>
            <person name="Zhu J."/>
            <person name="Wang L."/>
            <person name="Liu H."/>
            <person name="Li P."/>
        </authorList>
    </citation>
    <scope>NUCLEOTIDE SEQUENCE [LARGE SCALE GENOMIC DNA]</scope>
    <source>
        <strain evidence="2">AG-1 IA</strain>
    </source>
</reference>
<evidence type="ECO:0000313" key="1">
    <source>
        <dbReference type="EMBL" id="ELU37739.1"/>
    </source>
</evidence>
<keyword evidence="2" id="KW-1185">Reference proteome</keyword>
<gene>
    <name evidence="1" type="ORF">AG1IA_08229</name>
</gene>
<dbReference type="HOGENOM" id="CLU_1385015_0_0_1"/>
<proteinExistence type="predicted"/>
<sequence>MTLFAASIPTSQLPVCCPVKSIERYWIACFAERDVLSRTMLNEEIHMEHRCANATPTGTNVFSVHESLTSIPMIMRYACFRYVWIVYEENVAFSELDHECYHVKQCKSTNHNFVALLLDDCSGLTLGDAVGVLKSGHSIPLRNLDKLSQRPGIVCGKTISVGLSVSDAISTSVQRLSQKTPRLYQMADLIVIKGHCM</sequence>
<comment type="caution">
    <text evidence="1">The sequence shown here is derived from an EMBL/GenBank/DDBJ whole genome shotgun (WGS) entry which is preliminary data.</text>
</comment>
<protein>
    <submittedName>
        <fullName evidence="1">Uncharacterized protein</fullName>
    </submittedName>
</protein>
<dbReference type="Proteomes" id="UP000011668">
    <property type="component" value="Unassembled WGS sequence"/>
</dbReference>
<organism evidence="1 2">
    <name type="scientific">Thanatephorus cucumeris (strain AG1-IA)</name>
    <name type="common">Rice sheath blight fungus</name>
    <name type="synonym">Rhizoctonia solani</name>
    <dbReference type="NCBI Taxonomy" id="983506"/>
    <lineage>
        <taxon>Eukaryota</taxon>
        <taxon>Fungi</taxon>
        <taxon>Dikarya</taxon>
        <taxon>Basidiomycota</taxon>
        <taxon>Agaricomycotina</taxon>
        <taxon>Agaricomycetes</taxon>
        <taxon>Cantharellales</taxon>
        <taxon>Ceratobasidiaceae</taxon>
        <taxon>Rhizoctonia</taxon>
        <taxon>Rhizoctonia solani AG-1</taxon>
    </lineage>
</organism>
<dbReference type="EMBL" id="AFRT01002477">
    <property type="protein sequence ID" value="ELU37739.1"/>
    <property type="molecule type" value="Genomic_DNA"/>
</dbReference>
<evidence type="ECO:0000313" key="2">
    <source>
        <dbReference type="Proteomes" id="UP000011668"/>
    </source>
</evidence>
<name>L8WN14_THACA</name>
<accession>L8WN14</accession>
<dbReference type="AlphaFoldDB" id="L8WN14"/>